<reference evidence="2" key="2">
    <citation type="submission" date="2022-01" db="EMBL/GenBank/DDBJ databases">
        <authorList>
            <person name="Yamashiro T."/>
            <person name="Shiraishi A."/>
            <person name="Satake H."/>
            <person name="Nakayama K."/>
        </authorList>
    </citation>
    <scope>NUCLEOTIDE SEQUENCE</scope>
</reference>
<proteinExistence type="predicted"/>
<feature type="transmembrane region" description="Helical" evidence="1">
    <location>
        <begin position="360"/>
        <end position="380"/>
    </location>
</feature>
<dbReference type="EMBL" id="BQNB010015643">
    <property type="protein sequence ID" value="GJT42422.1"/>
    <property type="molecule type" value="Genomic_DNA"/>
</dbReference>
<organism evidence="2 3">
    <name type="scientific">Tanacetum coccineum</name>
    <dbReference type="NCBI Taxonomy" id="301880"/>
    <lineage>
        <taxon>Eukaryota</taxon>
        <taxon>Viridiplantae</taxon>
        <taxon>Streptophyta</taxon>
        <taxon>Embryophyta</taxon>
        <taxon>Tracheophyta</taxon>
        <taxon>Spermatophyta</taxon>
        <taxon>Magnoliopsida</taxon>
        <taxon>eudicotyledons</taxon>
        <taxon>Gunneridae</taxon>
        <taxon>Pentapetalae</taxon>
        <taxon>asterids</taxon>
        <taxon>campanulids</taxon>
        <taxon>Asterales</taxon>
        <taxon>Asteraceae</taxon>
        <taxon>Asteroideae</taxon>
        <taxon>Anthemideae</taxon>
        <taxon>Anthemidinae</taxon>
        <taxon>Tanacetum</taxon>
    </lineage>
</organism>
<evidence type="ECO:0000313" key="2">
    <source>
        <dbReference type="EMBL" id="GJT42422.1"/>
    </source>
</evidence>
<keyword evidence="1" id="KW-0812">Transmembrane</keyword>
<sequence length="382" mass="43557">MENTEFCQQDLYDIMKALESFNQRQCQGLMQNALSKDQNRTLSRQLGQSEIWKLQPWDDIGNFHWLCTEARKGYRISTNEQKIMEKYSVQFDECTEQMALSTPVRTAPNLLTPGPISSRVVTQSALALLYVHPQNKELEIPSVSISIDLDAPSGSHISSPLDHHSSSVTSNQPIHLILNEHIRKWTLILIILINIIGNPSFYGIHSVYKLATDCLWMFTIPYSSKSRTEKSSNLQLLKTAGFSLQEKSMEFDRNGCARYQSRPLKHLEAVNGSITWNLQWNHQYGSLVSEKSSAIATYSIRRRQYHCGCKGHSLKYIWQLLSFPLGEKLSAGHQRSKLVRPSHLQRLNTSRCLVAVPKSYVDVLSAIIMIMASLTIRIPLYM</sequence>
<keyword evidence="1" id="KW-0472">Membrane</keyword>
<evidence type="ECO:0000256" key="1">
    <source>
        <dbReference type="SAM" id="Phobius"/>
    </source>
</evidence>
<reference evidence="2" key="1">
    <citation type="journal article" date="2022" name="Int. J. Mol. Sci.">
        <title>Draft Genome of Tanacetum Coccineum: Genomic Comparison of Closely Related Tanacetum-Family Plants.</title>
        <authorList>
            <person name="Yamashiro T."/>
            <person name="Shiraishi A."/>
            <person name="Nakayama K."/>
            <person name="Satake H."/>
        </authorList>
    </citation>
    <scope>NUCLEOTIDE SEQUENCE</scope>
</reference>
<gene>
    <name evidence="2" type="ORF">Tco_0951137</name>
</gene>
<keyword evidence="1" id="KW-1133">Transmembrane helix</keyword>
<name>A0ABQ5DVN2_9ASTR</name>
<comment type="caution">
    <text evidence="2">The sequence shown here is derived from an EMBL/GenBank/DDBJ whole genome shotgun (WGS) entry which is preliminary data.</text>
</comment>
<keyword evidence="3" id="KW-1185">Reference proteome</keyword>
<dbReference type="Proteomes" id="UP001151760">
    <property type="component" value="Unassembled WGS sequence"/>
</dbReference>
<protein>
    <submittedName>
        <fullName evidence="2">Uncharacterized protein</fullName>
    </submittedName>
</protein>
<evidence type="ECO:0000313" key="3">
    <source>
        <dbReference type="Proteomes" id="UP001151760"/>
    </source>
</evidence>
<accession>A0ABQ5DVN2</accession>